<keyword evidence="2" id="KW-1133">Transmembrane helix</keyword>
<dbReference type="AlphaFoldDB" id="A0A533Q5U7"/>
<feature type="transmembrane region" description="Helical" evidence="2">
    <location>
        <begin position="51"/>
        <end position="75"/>
    </location>
</feature>
<dbReference type="InterPro" id="IPR050882">
    <property type="entry name" value="Prepilin_peptidase/N-MTase"/>
</dbReference>
<feature type="transmembrane region" description="Helical" evidence="2">
    <location>
        <begin position="96"/>
        <end position="122"/>
    </location>
</feature>
<reference evidence="4 5" key="1">
    <citation type="submission" date="2019-04" db="EMBL/GenBank/DDBJ databases">
        <title>Genome of a novel bacterium Candidatus Jettenia ecosi reconstructed from metagenome of an anammox bioreactor.</title>
        <authorList>
            <person name="Mardanov A.V."/>
            <person name="Beletsky A.V."/>
            <person name="Ravin N.V."/>
            <person name="Botchkova E.A."/>
            <person name="Litti Y.V."/>
            <person name="Nozhevnikova A.N."/>
        </authorList>
    </citation>
    <scope>NUCLEOTIDE SEQUENCE [LARGE SCALE GENOMIC DNA]</scope>
    <source>
        <strain evidence="4">J2</strain>
    </source>
</reference>
<gene>
    <name evidence="4" type="ORF">JETT_3811</name>
</gene>
<feature type="transmembrane region" description="Helical" evidence="2">
    <location>
        <begin position="29"/>
        <end position="45"/>
    </location>
</feature>
<organism evidence="4 5">
    <name type="scientific">Candidatus Jettenia ecosi</name>
    <dbReference type="NCBI Taxonomy" id="2494326"/>
    <lineage>
        <taxon>Bacteria</taxon>
        <taxon>Pseudomonadati</taxon>
        <taxon>Planctomycetota</taxon>
        <taxon>Candidatus Brocadiia</taxon>
        <taxon>Candidatus Brocadiales</taxon>
        <taxon>Candidatus Brocadiaceae</taxon>
        <taxon>Candidatus Jettenia</taxon>
    </lineage>
</organism>
<comment type="similarity">
    <text evidence="1">Belongs to the peptidase A24 family.</text>
</comment>
<dbReference type="EMBL" id="SULG01000164">
    <property type="protein sequence ID" value="TLD39923.1"/>
    <property type="molecule type" value="Genomic_DNA"/>
</dbReference>
<keyword evidence="2" id="KW-0812">Transmembrane</keyword>
<name>A0A533Q5U7_9BACT</name>
<evidence type="ECO:0000259" key="3">
    <source>
        <dbReference type="Pfam" id="PF01478"/>
    </source>
</evidence>
<evidence type="ECO:0000256" key="1">
    <source>
        <dbReference type="ARBA" id="ARBA00005801"/>
    </source>
</evidence>
<evidence type="ECO:0000313" key="5">
    <source>
        <dbReference type="Proteomes" id="UP000319783"/>
    </source>
</evidence>
<feature type="transmembrane region" description="Helical" evidence="2">
    <location>
        <begin position="6"/>
        <end position="22"/>
    </location>
</feature>
<evidence type="ECO:0000256" key="2">
    <source>
        <dbReference type="SAM" id="Phobius"/>
    </source>
</evidence>
<protein>
    <submittedName>
        <fullName evidence="4">Type IV prepilin peptidase TadV/CpaA</fullName>
    </submittedName>
</protein>
<dbReference type="GO" id="GO:0005886">
    <property type="term" value="C:plasma membrane"/>
    <property type="evidence" value="ECO:0007669"/>
    <property type="project" value="TreeGrafter"/>
</dbReference>
<accession>A0A533Q5U7</accession>
<dbReference type="PANTHER" id="PTHR30487">
    <property type="entry name" value="TYPE 4 PREPILIN-LIKE PROTEINS LEADER PEPTIDE-PROCESSING ENZYME"/>
    <property type="match status" value="1"/>
</dbReference>
<proteinExistence type="inferred from homology"/>
<keyword evidence="2" id="KW-0472">Membrane</keyword>
<dbReference type="GO" id="GO:0004190">
    <property type="term" value="F:aspartic-type endopeptidase activity"/>
    <property type="evidence" value="ECO:0007669"/>
    <property type="project" value="InterPro"/>
</dbReference>
<sequence>MDLIEIIPLLSLVIMLFIAAFYDIRSHRIPNWLTFPAMVTGIAFYTCTKGIPGLIFSVEGLFLGIVLFIPFYLAAGMGAGDVKLMGAVGGFLGMKGVFIASLGTALTGGIYAMILLAFHGYLMETIKRYGAILKIFVLTGRFTYLPPGKKEKMPVMAYGVAIALGTLFSVARVVVMEKWQL</sequence>
<feature type="domain" description="Prepilin type IV endopeptidase peptidase" evidence="3">
    <location>
        <begin position="11"/>
        <end position="112"/>
    </location>
</feature>
<dbReference type="Pfam" id="PF01478">
    <property type="entry name" value="Peptidase_A24"/>
    <property type="match status" value="1"/>
</dbReference>
<dbReference type="Gene3D" id="1.20.120.1220">
    <property type="match status" value="1"/>
</dbReference>
<comment type="caution">
    <text evidence="4">The sequence shown here is derived from an EMBL/GenBank/DDBJ whole genome shotgun (WGS) entry which is preliminary data.</text>
</comment>
<dbReference type="GO" id="GO:0006465">
    <property type="term" value="P:signal peptide processing"/>
    <property type="evidence" value="ECO:0007669"/>
    <property type="project" value="TreeGrafter"/>
</dbReference>
<evidence type="ECO:0000313" key="4">
    <source>
        <dbReference type="EMBL" id="TLD39923.1"/>
    </source>
</evidence>
<dbReference type="PANTHER" id="PTHR30487:SF0">
    <property type="entry name" value="PREPILIN LEADER PEPTIDASE_N-METHYLTRANSFERASE-RELATED"/>
    <property type="match status" value="1"/>
</dbReference>
<feature type="transmembrane region" description="Helical" evidence="2">
    <location>
        <begin position="156"/>
        <end position="175"/>
    </location>
</feature>
<dbReference type="InterPro" id="IPR000045">
    <property type="entry name" value="Prepilin_IV_endopep_pep"/>
</dbReference>
<dbReference type="Proteomes" id="UP000319783">
    <property type="component" value="Unassembled WGS sequence"/>
</dbReference>